<protein>
    <submittedName>
        <fullName evidence="2">Uncharacterized protein</fullName>
    </submittedName>
</protein>
<dbReference type="GO" id="GO:0080043">
    <property type="term" value="F:quercetin 3-O-glucosyltransferase activity"/>
    <property type="evidence" value="ECO:0007669"/>
    <property type="project" value="TreeGrafter"/>
</dbReference>
<dbReference type="SUPFAM" id="SSF53756">
    <property type="entry name" value="UDP-Glycosyltransferase/glycogen phosphorylase"/>
    <property type="match status" value="1"/>
</dbReference>
<gene>
    <name evidence="2" type="ORF">EJD97_006539</name>
</gene>
<name>A0A6N2CIP7_SOLCI</name>
<feature type="non-terminal residue" evidence="2">
    <location>
        <position position="168"/>
    </location>
</feature>
<evidence type="ECO:0000256" key="1">
    <source>
        <dbReference type="ARBA" id="ARBA00009995"/>
    </source>
</evidence>
<accession>A0A6N2CIP7</accession>
<sequence length="168" mass="19546">MSFLRFWLIKGSPNIMFSGVQIEDFIPKSKIILYASRLTIGWSLKKEILWLVLQTKSYHVVCIPYTTQGHISPMPKLAKLVHHNDFYINTEFNHKHVLRSNGPHSLDGLPDFRFETITDGLPSTNPTSIRHNTFILFVLLHLRIIYQALFWTASACGFMCYLHYHQLV</sequence>
<comment type="caution">
    <text evidence="2">The sequence shown here is derived from an EMBL/GenBank/DDBJ whole genome shotgun (WGS) entry which is preliminary data.</text>
</comment>
<dbReference type="GO" id="GO:0080044">
    <property type="term" value="F:quercetin 7-O-glucosyltransferase activity"/>
    <property type="evidence" value="ECO:0007669"/>
    <property type="project" value="TreeGrafter"/>
</dbReference>
<proteinExistence type="inferred from homology"/>
<organism evidence="2">
    <name type="scientific">Solanum chilense</name>
    <name type="common">Tomato</name>
    <name type="synonym">Lycopersicon chilense</name>
    <dbReference type="NCBI Taxonomy" id="4083"/>
    <lineage>
        <taxon>Eukaryota</taxon>
        <taxon>Viridiplantae</taxon>
        <taxon>Streptophyta</taxon>
        <taxon>Embryophyta</taxon>
        <taxon>Tracheophyta</taxon>
        <taxon>Spermatophyta</taxon>
        <taxon>Magnoliopsida</taxon>
        <taxon>eudicotyledons</taxon>
        <taxon>Gunneridae</taxon>
        <taxon>Pentapetalae</taxon>
        <taxon>asterids</taxon>
        <taxon>lamiids</taxon>
        <taxon>Solanales</taxon>
        <taxon>Solanaceae</taxon>
        <taxon>Solanoideae</taxon>
        <taxon>Solaneae</taxon>
        <taxon>Solanum</taxon>
        <taxon>Solanum subgen. Lycopersicon</taxon>
    </lineage>
</organism>
<dbReference type="PANTHER" id="PTHR11926">
    <property type="entry name" value="GLUCOSYL/GLUCURONOSYL TRANSFERASES"/>
    <property type="match status" value="1"/>
</dbReference>
<dbReference type="PANTHER" id="PTHR11926:SF1498">
    <property type="entry name" value="GLYCOSYLTRANSFERASE"/>
    <property type="match status" value="1"/>
</dbReference>
<comment type="similarity">
    <text evidence="1">Belongs to the UDP-glycosyltransferase family.</text>
</comment>
<dbReference type="AlphaFoldDB" id="A0A6N2CIP7"/>
<evidence type="ECO:0000313" key="2">
    <source>
        <dbReference type="EMBL" id="TMX04630.1"/>
    </source>
</evidence>
<dbReference type="EMBL" id="RXGB01000194">
    <property type="protein sequence ID" value="TMX04630.1"/>
    <property type="molecule type" value="Genomic_DNA"/>
</dbReference>
<dbReference type="Gene3D" id="3.40.50.2000">
    <property type="entry name" value="Glycogen Phosphorylase B"/>
    <property type="match status" value="1"/>
</dbReference>
<reference evidence="2" key="1">
    <citation type="submission" date="2019-05" db="EMBL/GenBank/DDBJ databases">
        <title>The de novo reference genome and transcriptome assemblies of the wild tomato species Solanum chilense.</title>
        <authorList>
            <person name="Stam R."/>
            <person name="Nosenko T."/>
            <person name="Hoerger A.C."/>
            <person name="Stephan W."/>
            <person name="Seidel M.A."/>
            <person name="Kuhn J.M.M."/>
            <person name="Haberer G."/>
            <person name="Tellier A."/>
        </authorList>
    </citation>
    <scope>NUCLEOTIDE SEQUENCE</scope>
    <source>
        <tissue evidence="2">Mature leaves</tissue>
    </source>
</reference>